<dbReference type="Gene3D" id="3.40.50.150">
    <property type="entry name" value="Vaccinia Virus protein VP39"/>
    <property type="match status" value="1"/>
</dbReference>
<comment type="caution">
    <text evidence="1">The sequence shown here is derived from an EMBL/GenBank/DDBJ whole genome shotgun (WGS) entry which is preliminary data.</text>
</comment>
<dbReference type="AlphaFoldDB" id="A0AAV4ZXK7"/>
<organism evidence="1 2">
    <name type="scientific">Methylobacterium hispanicum</name>
    <dbReference type="NCBI Taxonomy" id="270350"/>
    <lineage>
        <taxon>Bacteria</taxon>
        <taxon>Pseudomonadati</taxon>
        <taxon>Pseudomonadota</taxon>
        <taxon>Alphaproteobacteria</taxon>
        <taxon>Hyphomicrobiales</taxon>
        <taxon>Methylobacteriaceae</taxon>
        <taxon>Methylobacterium</taxon>
    </lineage>
</organism>
<dbReference type="Proteomes" id="UP001055247">
    <property type="component" value="Unassembled WGS sequence"/>
</dbReference>
<evidence type="ECO:0000313" key="1">
    <source>
        <dbReference type="EMBL" id="GJD92747.1"/>
    </source>
</evidence>
<keyword evidence="1" id="KW-0830">Ubiquinone</keyword>
<keyword evidence="2" id="KW-1185">Reference proteome</keyword>
<reference evidence="1" key="2">
    <citation type="submission" date="2021-08" db="EMBL/GenBank/DDBJ databases">
        <authorList>
            <person name="Tani A."/>
            <person name="Ola A."/>
            <person name="Ogura Y."/>
            <person name="Katsura K."/>
            <person name="Hayashi T."/>
        </authorList>
    </citation>
    <scope>NUCLEOTIDE SEQUENCE</scope>
    <source>
        <strain evidence="1">DSM 16372</strain>
    </source>
</reference>
<gene>
    <name evidence="1" type="primary">COQ3_8</name>
    <name evidence="1" type="ORF">BHAOGJBA_6304</name>
</gene>
<sequence length="613" mass="69049">MDVTGGDRGDGAEDPQTDGPRLAVLFWFYHEPEICAARLRHLRALNPDTPIYGLFGGSLSDAAAIAAQLGTLLDDLYVYGEERDPVWKHRHGDQLIAAWHRDRGRQLVWDTLVVVQWDMLVLRPLAELFGSLRTGEALFSGFRPAAEVADWWGWLNPRNPERVVDRNAFQNYLRDRQGYEGPLWCCLFIVVCLPRIFLDRYVEAGHPEIGFLEYKIPTLARAFGIPIREDHPFKPWWAADPQTKGAPDSDRLLNAVGADVPREIIEAEGAAGRGAIIHPFRQHFPSVPARTLLEGVFRCRVCDGPAETRHAAREMMFGRRDPFTYRECSACGCLQIETVPENLADYYGEGYYSFGDLDAEFADPALRGAYGERVRALLTLPEAEALAVSHADMRRPLLSLRRLDLARRPRILDVGCGSGRLLYQLRLAGWDAVEGVDPFLPQDVVYANGLEVRRAEIGAAAGPYDVIMLHHVFEHLPDPLATLRAVRGRLAPGGLCLLRLPLADSEACETYGVDWVQLDAPRHLFLHTKASLERLAERSGFRIAEVAYDSYDLQFWGSEQYRRDIPLFDPCSYRWGQGAPLFTPEEIDRWRDRSVALNAEGRGDQAAFYLEAV</sequence>
<dbReference type="RefSeq" id="WP_066919131.1">
    <property type="nucleotide sequence ID" value="NZ_BPQO01000061.1"/>
</dbReference>
<dbReference type="EMBL" id="BPQO01000061">
    <property type="protein sequence ID" value="GJD92747.1"/>
    <property type="molecule type" value="Genomic_DNA"/>
</dbReference>
<protein>
    <submittedName>
        <fullName evidence="1">Ubiquinone biosynthesis O-methyltransferase, mitochondrial</fullName>
    </submittedName>
</protein>
<dbReference type="CDD" id="cd02440">
    <property type="entry name" value="AdoMet_MTases"/>
    <property type="match status" value="1"/>
</dbReference>
<evidence type="ECO:0000313" key="2">
    <source>
        <dbReference type="Proteomes" id="UP001055247"/>
    </source>
</evidence>
<name>A0AAV4ZXK7_9HYPH</name>
<reference evidence="1" key="1">
    <citation type="journal article" date="2016" name="Front. Microbiol.">
        <title>Genome Sequence of the Piezophilic, Mesophilic Sulfate-Reducing Bacterium Desulfovibrio indicus J2T.</title>
        <authorList>
            <person name="Cao J."/>
            <person name="Maignien L."/>
            <person name="Shao Z."/>
            <person name="Alain K."/>
            <person name="Jebbar M."/>
        </authorList>
    </citation>
    <scope>NUCLEOTIDE SEQUENCE</scope>
    <source>
        <strain evidence="1">DSM 16372</strain>
    </source>
</reference>
<accession>A0AAV4ZXK7</accession>
<dbReference type="Pfam" id="PF13489">
    <property type="entry name" value="Methyltransf_23"/>
    <property type="match status" value="1"/>
</dbReference>
<dbReference type="SUPFAM" id="SSF53335">
    <property type="entry name" value="S-adenosyl-L-methionine-dependent methyltransferases"/>
    <property type="match status" value="1"/>
</dbReference>
<proteinExistence type="predicted"/>
<dbReference type="InterPro" id="IPR029063">
    <property type="entry name" value="SAM-dependent_MTases_sf"/>
</dbReference>
<dbReference type="PANTHER" id="PTHR43861">
    <property type="entry name" value="TRANS-ACONITATE 2-METHYLTRANSFERASE-RELATED"/>
    <property type="match status" value="1"/>
</dbReference>